<evidence type="ECO:0000256" key="5">
    <source>
        <dbReference type="SAM" id="MobiDB-lite"/>
    </source>
</evidence>
<evidence type="ECO:0000313" key="8">
    <source>
        <dbReference type="EMBL" id="MBK7415418.1"/>
    </source>
</evidence>
<dbReference type="Pfam" id="PF00691">
    <property type="entry name" value="OmpA"/>
    <property type="match status" value="1"/>
</dbReference>
<dbReference type="InterPro" id="IPR006665">
    <property type="entry name" value="OmpA-like"/>
</dbReference>
<feature type="signal peptide" evidence="6">
    <location>
        <begin position="1"/>
        <end position="25"/>
    </location>
</feature>
<feature type="domain" description="OmpA-like" evidence="7">
    <location>
        <begin position="66"/>
        <end position="183"/>
    </location>
</feature>
<keyword evidence="6" id="KW-0732">Signal</keyword>
<proteinExistence type="predicted"/>
<dbReference type="SUPFAM" id="SSF103088">
    <property type="entry name" value="OmpA-like"/>
    <property type="match status" value="1"/>
</dbReference>
<keyword evidence="3" id="KW-0998">Cell outer membrane</keyword>
<evidence type="ECO:0000256" key="1">
    <source>
        <dbReference type="ARBA" id="ARBA00004442"/>
    </source>
</evidence>
<sequence length="183" mass="20298">MTKSKPSAKLCLCILGICWLTGCTSTPPGQFEANSKPVENPTPPPAVARPANSSLSKKANPEPTEREAREIHEEESIFFPLGSSTVSSKEKYKIDSLARRLLDDKNLIATLIGHANDNGSPSFNLAVSDSRVMAVAEKLRKHGVQRSQIRKEAFGSERTPKSCRSEECRLRSRRVEFVFTKKR</sequence>
<name>A0A935JX11_9RHOO</name>
<evidence type="ECO:0000256" key="3">
    <source>
        <dbReference type="ARBA" id="ARBA00023237"/>
    </source>
</evidence>
<dbReference type="CDD" id="cd07185">
    <property type="entry name" value="OmpA_C-like"/>
    <property type="match status" value="1"/>
</dbReference>
<feature type="compositionally biased region" description="Basic and acidic residues" evidence="5">
    <location>
        <begin position="59"/>
        <end position="74"/>
    </location>
</feature>
<keyword evidence="2 4" id="KW-0472">Membrane</keyword>
<dbReference type="PROSITE" id="PS51123">
    <property type="entry name" value="OMPA_2"/>
    <property type="match status" value="1"/>
</dbReference>
<dbReference type="Gene3D" id="3.30.1330.60">
    <property type="entry name" value="OmpA-like domain"/>
    <property type="match status" value="1"/>
</dbReference>
<feature type="region of interest" description="Disordered" evidence="5">
    <location>
        <begin position="32"/>
        <end position="74"/>
    </location>
</feature>
<accession>A0A935JX11</accession>
<organism evidence="8 9">
    <name type="scientific">Candidatus Dechloromonas phosphorivorans</name>
    <dbReference type="NCBI Taxonomy" id="2899244"/>
    <lineage>
        <taxon>Bacteria</taxon>
        <taxon>Pseudomonadati</taxon>
        <taxon>Pseudomonadota</taxon>
        <taxon>Betaproteobacteria</taxon>
        <taxon>Rhodocyclales</taxon>
        <taxon>Azonexaceae</taxon>
        <taxon>Dechloromonas</taxon>
    </lineage>
</organism>
<dbReference type="EMBL" id="JADJMS010000020">
    <property type="protein sequence ID" value="MBK7415418.1"/>
    <property type="molecule type" value="Genomic_DNA"/>
</dbReference>
<evidence type="ECO:0000256" key="2">
    <source>
        <dbReference type="ARBA" id="ARBA00023136"/>
    </source>
</evidence>
<evidence type="ECO:0000259" key="7">
    <source>
        <dbReference type="PROSITE" id="PS51123"/>
    </source>
</evidence>
<dbReference type="PROSITE" id="PS51257">
    <property type="entry name" value="PROKAR_LIPOPROTEIN"/>
    <property type="match status" value="1"/>
</dbReference>
<evidence type="ECO:0000256" key="6">
    <source>
        <dbReference type="SAM" id="SignalP"/>
    </source>
</evidence>
<evidence type="ECO:0000256" key="4">
    <source>
        <dbReference type="PROSITE-ProRule" id="PRU00473"/>
    </source>
</evidence>
<dbReference type="InterPro" id="IPR050330">
    <property type="entry name" value="Bact_OuterMem_StrucFunc"/>
</dbReference>
<dbReference type="Proteomes" id="UP000739411">
    <property type="component" value="Unassembled WGS sequence"/>
</dbReference>
<feature type="chain" id="PRO_5036700871" evidence="6">
    <location>
        <begin position="26"/>
        <end position="183"/>
    </location>
</feature>
<dbReference type="AlphaFoldDB" id="A0A935JX11"/>
<dbReference type="PANTHER" id="PTHR30329">
    <property type="entry name" value="STATOR ELEMENT OF FLAGELLAR MOTOR COMPLEX"/>
    <property type="match status" value="1"/>
</dbReference>
<gene>
    <name evidence="8" type="ORF">IPJ38_10250</name>
</gene>
<dbReference type="PANTHER" id="PTHR30329:SF21">
    <property type="entry name" value="LIPOPROTEIN YIAD-RELATED"/>
    <property type="match status" value="1"/>
</dbReference>
<dbReference type="PRINTS" id="PR01021">
    <property type="entry name" value="OMPADOMAIN"/>
</dbReference>
<comment type="caution">
    <text evidence="8">The sequence shown here is derived from an EMBL/GenBank/DDBJ whole genome shotgun (WGS) entry which is preliminary data.</text>
</comment>
<dbReference type="InterPro" id="IPR006664">
    <property type="entry name" value="OMP_bac"/>
</dbReference>
<reference evidence="8 9" key="1">
    <citation type="submission" date="2020-10" db="EMBL/GenBank/DDBJ databases">
        <title>Connecting structure to function with the recovery of over 1000 high-quality activated sludge metagenome-assembled genomes encoding full-length rRNA genes using long-read sequencing.</title>
        <authorList>
            <person name="Singleton C.M."/>
            <person name="Petriglieri F."/>
            <person name="Kristensen J.M."/>
            <person name="Kirkegaard R.H."/>
            <person name="Michaelsen T.Y."/>
            <person name="Andersen M.H."/>
            <person name="Karst S.M."/>
            <person name="Dueholm M.S."/>
            <person name="Nielsen P.H."/>
            <person name="Albertsen M."/>
        </authorList>
    </citation>
    <scope>NUCLEOTIDE SEQUENCE [LARGE SCALE GENOMIC DNA]</scope>
    <source>
        <strain evidence="8">EsbW_18-Q3-R4-48_BATAC.463</strain>
    </source>
</reference>
<evidence type="ECO:0000313" key="9">
    <source>
        <dbReference type="Proteomes" id="UP000739411"/>
    </source>
</evidence>
<protein>
    <submittedName>
        <fullName evidence="8">OmpA family protein</fullName>
    </submittedName>
</protein>
<comment type="subcellular location">
    <subcellularLocation>
        <location evidence="1">Cell outer membrane</location>
    </subcellularLocation>
</comment>
<dbReference type="InterPro" id="IPR036737">
    <property type="entry name" value="OmpA-like_sf"/>
</dbReference>
<dbReference type="GO" id="GO:0009279">
    <property type="term" value="C:cell outer membrane"/>
    <property type="evidence" value="ECO:0007669"/>
    <property type="project" value="UniProtKB-SubCell"/>
</dbReference>